<dbReference type="EMBL" id="BK015949">
    <property type="protein sequence ID" value="DAF86634.1"/>
    <property type="molecule type" value="Genomic_DNA"/>
</dbReference>
<reference evidence="1" key="1">
    <citation type="journal article" date="2021" name="Proc. Natl. Acad. Sci. U.S.A.">
        <title>A Catalog of Tens of Thousands of Viruses from Human Metagenomes Reveals Hidden Associations with Chronic Diseases.</title>
        <authorList>
            <person name="Tisza M.J."/>
            <person name="Buck C.B."/>
        </authorList>
    </citation>
    <scope>NUCLEOTIDE SEQUENCE</scope>
    <source>
        <strain evidence="1">Ctcx61</strain>
    </source>
</reference>
<protein>
    <submittedName>
        <fullName evidence="1">Uncharacterized protein</fullName>
    </submittedName>
</protein>
<evidence type="ECO:0000313" key="1">
    <source>
        <dbReference type="EMBL" id="DAF86634.1"/>
    </source>
</evidence>
<sequence>MKIDRLDLYFLLEGLFCNCKNSNDIDNVVNIILETICDIKQERGYYEF</sequence>
<organism evidence="1">
    <name type="scientific">Siphoviridae sp. ctcx61</name>
    <dbReference type="NCBI Taxonomy" id="2825575"/>
    <lineage>
        <taxon>Viruses</taxon>
        <taxon>Duplodnaviria</taxon>
        <taxon>Heunggongvirae</taxon>
        <taxon>Uroviricota</taxon>
        <taxon>Caudoviricetes</taxon>
    </lineage>
</organism>
<accession>A0A8S5TWP9</accession>
<name>A0A8S5TWP9_9CAUD</name>
<proteinExistence type="predicted"/>